<comment type="caution">
    <text evidence="4">The sequence shown here is derived from an EMBL/GenBank/DDBJ whole genome shotgun (WGS) entry which is preliminary data.</text>
</comment>
<organism evidence="4 5">
    <name type="scientific">Rhizopus oryzae</name>
    <name type="common">Mucormycosis agent</name>
    <name type="synonym">Rhizopus arrhizus var. delemar</name>
    <dbReference type="NCBI Taxonomy" id="64495"/>
    <lineage>
        <taxon>Eukaryota</taxon>
        <taxon>Fungi</taxon>
        <taxon>Fungi incertae sedis</taxon>
        <taxon>Mucoromycota</taxon>
        <taxon>Mucoromycotina</taxon>
        <taxon>Mucoromycetes</taxon>
        <taxon>Mucorales</taxon>
        <taxon>Mucorineae</taxon>
        <taxon>Rhizopodaceae</taxon>
        <taxon>Rhizopus</taxon>
    </lineage>
</organism>
<dbReference type="GO" id="GO:0006798">
    <property type="term" value="P:polyphosphate catabolic process"/>
    <property type="evidence" value="ECO:0007669"/>
    <property type="project" value="TreeGrafter"/>
</dbReference>
<keyword evidence="1" id="KW-0378">Hydrolase</keyword>
<evidence type="ECO:0008006" key="6">
    <source>
        <dbReference type="Google" id="ProtNLM"/>
    </source>
</evidence>
<dbReference type="GO" id="GO:0008081">
    <property type="term" value="F:phosphoric diester hydrolase activity"/>
    <property type="evidence" value="ECO:0007669"/>
    <property type="project" value="TreeGrafter"/>
</dbReference>
<dbReference type="GO" id="GO:0000324">
    <property type="term" value="C:fungal-type vacuole"/>
    <property type="evidence" value="ECO:0007669"/>
    <property type="project" value="TreeGrafter"/>
</dbReference>
<keyword evidence="2" id="KW-0325">Glycoprotein</keyword>
<dbReference type="GO" id="GO:0000298">
    <property type="term" value="F:endopolyphosphatase activity"/>
    <property type="evidence" value="ECO:0007669"/>
    <property type="project" value="TreeGrafter"/>
</dbReference>
<dbReference type="GO" id="GO:0005615">
    <property type="term" value="C:extracellular space"/>
    <property type="evidence" value="ECO:0007669"/>
    <property type="project" value="TreeGrafter"/>
</dbReference>
<evidence type="ECO:0000256" key="2">
    <source>
        <dbReference type="ARBA" id="ARBA00023180"/>
    </source>
</evidence>
<evidence type="ECO:0000256" key="3">
    <source>
        <dbReference type="SAM" id="SignalP"/>
    </source>
</evidence>
<gene>
    <name evidence="4" type="ORF">G6F51_002667</name>
</gene>
<dbReference type="OrthoDB" id="348678at2759"/>
<accession>A0A9P6YJI4</accession>
<dbReference type="PANTHER" id="PTHR10340:SF55">
    <property type="entry name" value="ENDOPOLYPHOSPHATASE"/>
    <property type="match status" value="1"/>
</dbReference>
<dbReference type="AlphaFoldDB" id="A0A9P6YJI4"/>
<dbReference type="EMBL" id="JAANIT010000236">
    <property type="protein sequence ID" value="KAG1550083.1"/>
    <property type="molecule type" value="Genomic_DNA"/>
</dbReference>
<feature type="signal peptide" evidence="3">
    <location>
        <begin position="1"/>
        <end position="24"/>
    </location>
</feature>
<dbReference type="Gene3D" id="3.60.21.10">
    <property type="match status" value="1"/>
</dbReference>
<evidence type="ECO:0000256" key="1">
    <source>
        <dbReference type="ARBA" id="ARBA00022801"/>
    </source>
</evidence>
<dbReference type="InterPro" id="IPR029052">
    <property type="entry name" value="Metallo-depent_PP-like"/>
</dbReference>
<sequence length="435" mass="48644">MIWVHSAACISACILLLQSSIVNAVPLNTNRALVKRSSGLHGKFLHITDIHLDPHYLEGADPSSLCHRHGKKRSKEAGKYGALGSDCDSPLPLVKAAFDFLKDKVQDIDFILYTGDTARHDRDSNLPLSNDDILNGHQTVLKYFKSAYNTKHTPYVPTIGNNDGLDHNDVGKHDKIFTKLETIWKPLELNLTKEFTFGGYFAQDVIQDKLSVININSMYFFKKNDDTSDCDEASSAGAAQLKWLESTLDQYASKNEKHQVYLMGHVPPVDDDGSKLYKKACYSKYISLLGKHSNIIAGHFTGHTNNDNLNAIVKDDGEYKIVHAGKHNKVDSKNAVGLFNAPSIIPVHNPAIRVYNYEVHGDKYPVGTILDWKQYYIDLDKANNDGQVKFETEYTASDLFGLDHFDGEGVAKAMNTIAEDKKTRKLYKKYAKVSS</sequence>
<dbReference type="SUPFAM" id="SSF56300">
    <property type="entry name" value="Metallo-dependent phosphatases"/>
    <property type="match status" value="1"/>
</dbReference>
<evidence type="ECO:0000313" key="4">
    <source>
        <dbReference type="EMBL" id="KAG1550083.1"/>
    </source>
</evidence>
<dbReference type="OMA" id="GNFWHIT"/>
<protein>
    <recommendedName>
        <fullName evidence="6">Endopolyphosphatase</fullName>
    </recommendedName>
</protein>
<keyword evidence="3" id="KW-0732">Signal</keyword>
<name>A0A9P6YJI4_RHIOR</name>
<feature type="chain" id="PRO_5040284179" description="Endopolyphosphatase" evidence="3">
    <location>
        <begin position="25"/>
        <end position="435"/>
    </location>
</feature>
<evidence type="ECO:0000313" key="5">
    <source>
        <dbReference type="Proteomes" id="UP000717996"/>
    </source>
</evidence>
<reference evidence="4" key="1">
    <citation type="journal article" date="2020" name="Microb. Genom.">
        <title>Genetic diversity of clinical and environmental Mucorales isolates obtained from an investigation of mucormycosis cases among solid organ transplant recipients.</title>
        <authorList>
            <person name="Nguyen M.H."/>
            <person name="Kaul D."/>
            <person name="Muto C."/>
            <person name="Cheng S.J."/>
            <person name="Richter R.A."/>
            <person name="Bruno V.M."/>
            <person name="Liu G."/>
            <person name="Beyhan S."/>
            <person name="Sundermann A.J."/>
            <person name="Mounaud S."/>
            <person name="Pasculle A.W."/>
            <person name="Nierman W.C."/>
            <person name="Driscoll E."/>
            <person name="Cumbie R."/>
            <person name="Clancy C.J."/>
            <person name="Dupont C.L."/>
        </authorList>
    </citation>
    <scope>NUCLEOTIDE SEQUENCE</scope>
    <source>
        <strain evidence="4">GL16</strain>
    </source>
</reference>
<dbReference type="GO" id="GO:0004309">
    <property type="term" value="F:exopolyphosphatase activity"/>
    <property type="evidence" value="ECO:0007669"/>
    <property type="project" value="TreeGrafter"/>
</dbReference>
<dbReference type="PANTHER" id="PTHR10340">
    <property type="entry name" value="SPHINGOMYELIN PHOSPHODIESTERASE"/>
    <property type="match status" value="1"/>
</dbReference>
<proteinExistence type="predicted"/>
<dbReference type="Proteomes" id="UP000717996">
    <property type="component" value="Unassembled WGS sequence"/>
</dbReference>